<evidence type="ECO:0000256" key="3">
    <source>
        <dbReference type="PROSITE-ProRule" id="PRU00277"/>
    </source>
</evidence>
<feature type="compositionally biased region" description="Polar residues" evidence="5">
    <location>
        <begin position="10"/>
        <end position="20"/>
    </location>
</feature>
<dbReference type="GO" id="GO:0016020">
    <property type="term" value="C:membrane"/>
    <property type="evidence" value="ECO:0007669"/>
    <property type="project" value="TreeGrafter"/>
</dbReference>
<dbReference type="GO" id="GO:0043066">
    <property type="term" value="P:negative regulation of apoptotic process"/>
    <property type="evidence" value="ECO:0007669"/>
    <property type="project" value="TreeGrafter"/>
</dbReference>
<evidence type="ECO:0000256" key="5">
    <source>
        <dbReference type="SAM" id="MobiDB-lite"/>
    </source>
</evidence>
<dbReference type="PROSITE" id="PS50005">
    <property type="entry name" value="TPR"/>
    <property type="match status" value="1"/>
</dbReference>
<dbReference type="EMBL" id="JARGDH010000001">
    <property type="protein sequence ID" value="KAL0279079.1"/>
    <property type="molecule type" value="Genomic_DNA"/>
</dbReference>
<sequence length="387" mass="43294">MPEVDVSDITPGSENVSDPATPNEYKDEDVDTDCATTTKGDSDSGDNKDIEEEEEWADIIGNGQLKMKVIRKGEPNTRPQPSDICEIKVVGTLESGRIVDKHDLLRIQLGDQEVIQGLELALGLMNVGEETIVIIAPRFAYGKIGNPPDIPPNATITYNLKLLRVELEPDLEEIPYNVRKAMACAKRERGNWWYARQDATKAVQCYRKALEILNETVPYKDENGKAVESSQEMITDIIEHKMKVYNNLAAAQLMLEAYDTALSSVNEVIKYDPNNVKALFRKSKILSAKGCVNEAVETLRQAYLLEPENTAVKMELSRCVKQQQIEKQHEKNLYKKMLGHNSRDDIADRSKARSSKWTKVLGTAATATLMAAIAVAISYKFKNCPFL</sequence>
<reference evidence="7" key="1">
    <citation type="journal article" date="2024" name="Gigascience">
        <title>Chromosome-level genome of the poultry shaft louse Menopon gallinae provides insight into the host-switching and adaptive evolution of parasitic lice.</title>
        <authorList>
            <person name="Xu Y."/>
            <person name="Ma L."/>
            <person name="Liu S."/>
            <person name="Liang Y."/>
            <person name="Liu Q."/>
            <person name="He Z."/>
            <person name="Tian L."/>
            <person name="Duan Y."/>
            <person name="Cai W."/>
            <person name="Li H."/>
            <person name="Song F."/>
        </authorList>
    </citation>
    <scope>NUCLEOTIDE SEQUENCE</scope>
    <source>
        <strain evidence="7">Cailab_2023a</strain>
    </source>
</reference>
<dbReference type="InterPro" id="IPR046357">
    <property type="entry name" value="PPIase_dom_sf"/>
</dbReference>
<dbReference type="InterPro" id="IPR019734">
    <property type="entry name" value="TPR_rpt"/>
</dbReference>
<dbReference type="GO" id="GO:0012505">
    <property type="term" value="C:endomembrane system"/>
    <property type="evidence" value="ECO:0007669"/>
    <property type="project" value="TreeGrafter"/>
</dbReference>
<gene>
    <name evidence="7" type="ORF">PYX00_000710</name>
</gene>
<dbReference type="SUPFAM" id="SSF48452">
    <property type="entry name" value="TPR-like"/>
    <property type="match status" value="1"/>
</dbReference>
<keyword evidence="3" id="KW-0697">Rotamase</keyword>
<dbReference type="Pfam" id="PF00254">
    <property type="entry name" value="FKBP_C"/>
    <property type="match status" value="1"/>
</dbReference>
<dbReference type="GO" id="GO:0005829">
    <property type="term" value="C:cytosol"/>
    <property type="evidence" value="ECO:0007669"/>
    <property type="project" value="TreeGrafter"/>
</dbReference>
<evidence type="ECO:0000256" key="2">
    <source>
        <dbReference type="ARBA" id="ARBA00022803"/>
    </source>
</evidence>
<feature type="domain" description="PPIase FKBP-type" evidence="6">
    <location>
        <begin position="82"/>
        <end position="166"/>
    </location>
</feature>
<keyword evidence="1" id="KW-0677">Repeat</keyword>
<keyword evidence="3" id="KW-0413">Isomerase</keyword>
<dbReference type="InterPro" id="IPR050754">
    <property type="entry name" value="FKBP4/5/8-like"/>
</dbReference>
<evidence type="ECO:0000256" key="4">
    <source>
        <dbReference type="PROSITE-ProRule" id="PRU00339"/>
    </source>
</evidence>
<dbReference type="InterPro" id="IPR001179">
    <property type="entry name" value="PPIase_FKBP_dom"/>
</dbReference>
<dbReference type="GO" id="GO:0005740">
    <property type="term" value="C:mitochondrial envelope"/>
    <property type="evidence" value="ECO:0007669"/>
    <property type="project" value="TreeGrafter"/>
</dbReference>
<organism evidence="7">
    <name type="scientific">Menopon gallinae</name>
    <name type="common">poultry shaft louse</name>
    <dbReference type="NCBI Taxonomy" id="328185"/>
    <lineage>
        <taxon>Eukaryota</taxon>
        <taxon>Metazoa</taxon>
        <taxon>Ecdysozoa</taxon>
        <taxon>Arthropoda</taxon>
        <taxon>Hexapoda</taxon>
        <taxon>Insecta</taxon>
        <taxon>Pterygota</taxon>
        <taxon>Neoptera</taxon>
        <taxon>Paraneoptera</taxon>
        <taxon>Psocodea</taxon>
        <taxon>Troctomorpha</taxon>
        <taxon>Phthiraptera</taxon>
        <taxon>Amblycera</taxon>
        <taxon>Menoponidae</taxon>
        <taxon>Menopon</taxon>
    </lineage>
</organism>
<evidence type="ECO:0000256" key="1">
    <source>
        <dbReference type="ARBA" id="ARBA00022737"/>
    </source>
</evidence>
<dbReference type="Gene3D" id="3.10.50.40">
    <property type="match status" value="1"/>
</dbReference>
<proteinExistence type="predicted"/>
<dbReference type="SMART" id="SM00028">
    <property type="entry name" value="TPR"/>
    <property type="match status" value="3"/>
</dbReference>
<dbReference type="GO" id="GO:0044183">
    <property type="term" value="F:protein folding chaperone"/>
    <property type="evidence" value="ECO:0007669"/>
    <property type="project" value="TreeGrafter"/>
</dbReference>
<dbReference type="PROSITE" id="PS50059">
    <property type="entry name" value="FKBP_PPIASE"/>
    <property type="match status" value="1"/>
</dbReference>
<evidence type="ECO:0000259" key="6">
    <source>
        <dbReference type="PROSITE" id="PS50059"/>
    </source>
</evidence>
<comment type="catalytic activity">
    <reaction evidence="3">
        <text>[protein]-peptidylproline (omega=180) = [protein]-peptidylproline (omega=0)</text>
        <dbReference type="Rhea" id="RHEA:16237"/>
        <dbReference type="Rhea" id="RHEA-COMP:10747"/>
        <dbReference type="Rhea" id="RHEA-COMP:10748"/>
        <dbReference type="ChEBI" id="CHEBI:83833"/>
        <dbReference type="ChEBI" id="CHEBI:83834"/>
        <dbReference type="EC" id="5.2.1.8"/>
    </reaction>
</comment>
<dbReference type="EC" id="5.2.1.8" evidence="3"/>
<dbReference type="InterPro" id="IPR011990">
    <property type="entry name" value="TPR-like_helical_dom_sf"/>
</dbReference>
<protein>
    <recommendedName>
        <fullName evidence="3">peptidylprolyl isomerase</fullName>
        <ecNumber evidence="3">5.2.1.8</ecNumber>
    </recommendedName>
</protein>
<accession>A0AAW2IA95</accession>
<dbReference type="PANTHER" id="PTHR46512:SF1">
    <property type="entry name" value="PEPTIDYLPROLYL ISOMERASE"/>
    <property type="match status" value="1"/>
</dbReference>
<feature type="region of interest" description="Disordered" evidence="5">
    <location>
        <begin position="1"/>
        <end position="52"/>
    </location>
</feature>
<dbReference type="Pfam" id="PF13181">
    <property type="entry name" value="TPR_8"/>
    <property type="match status" value="1"/>
</dbReference>
<dbReference type="AlphaFoldDB" id="A0AAW2IA95"/>
<feature type="repeat" description="TPR" evidence="4">
    <location>
        <begin position="242"/>
        <end position="275"/>
    </location>
</feature>
<keyword evidence="2 4" id="KW-0802">TPR repeat</keyword>
<name>A0AAW2IA95_9NEOP</name>
<dbReference type="GO" id="GO:0003755">
    <property type="term" value="F:peptidyl-prolyl cis-trans isomerase activity"/>
    <property type="evidence" value="ECO:0007669"/>
    <property type="project" value="UniProtKB-KW"/>
</dbReference>
<dbReference type="PANTHER" id="PTHR46512">
    <property type="entry name" value="PEPTIDYLPROLYL ISOMERASE"/>
    <property type="match status" value="1"/>
</dbReference>
<dbReference type="Gene3D" id="1.25.40.10">
    <property type="entry name" value="Tetratricopeptide repeat domain"/>
    <property type="match status" value="1"/>
</dbReference>
<evidence type="ECO:0000313" key="7">
    <source>
        <dbReference type="EMBL" id="KAL0279079.1"/>
    </source>
</evidence>
<dbReference type="SUPFAM" id="SSF54534">
    <property type="entry name" value="FKBP-like"/>
    <property type="match status" value="1"/>
</dbReference>
<comment type="caution">
    <text evidence="7">The sequence shown here is derived from an EMBL/GenBank/DDBJ whole genome shotgun (WGS) entry which is preliminary data.</text>
</comment>